<evidence type="ECO:0000256" key="3">
    <source>
        <dbReference type="ARBA" id="ARBA00022448"/>
    </source>
</evidence>
<evidence type="ECO:0000256" key="1">
    <source>
        <dbReference type="ARBA" id="ARBA00004141"/>
    </source>
</evidence>
<evidence type="ECO:0000256" key="11">
    <source>
        <dbReference type="ARBA" id="ARBA00023136"/>
    </source>
</evidence>
<keyword evidence="4" id="KW-0140">cGMP</keyword>
<dbReference type="InterPro" id="IPR018490">
    <property type="entry name" value="cNMP-bd_dom_sf"/>
</dbReference>
<keyword evidence="6 16" id="KW-0812">Transmembrane</keyword>
<evidence type="ECO:0000256" key="9">
    <source>
        <dbReference type="ARBA" id="ARBA00022992"/>
    </source>
</evidence>
<dbReference type="PANTHER" id="PTHR45651:SF35">
    <property type="entry name" value="CYCLIC NUCLEOTIDE-GATED ION CHANNEL 3-RELATED"/>
    <property type="match status" value="1"/>
</dbReference>
<dbReference type="AlphaFoldDB" id="A0AAV5IG73"/>
<dbReference type="PROSITE" id="PS50096">
    <property type="entry name" value="IQ"/>
    <property type="match status" value="1"/>
</dbReference>
<comment type="subcellular location">
    <subcellularLocation>
        <location evidence="1">Membrane</location>
        <topology evidence="1">Multi-pass membrane protein</topology>
    </subcellularLocation>
</comment>
<keyword evidence="12" id="KW-0114">cAMP</keyword>
<evidence type="ECO:0000259" key="17">
    <source>
        <dbReference type="PROSITE" id="PS50042"/>
    </source>
</evidence>
<dbReference type="SUPFAM" id="SSF51206">
    <property type="entry name" value="cAMP-binding domain-like"/>
    <property type="match status" value="1"/>
</dbReference>
<keyword evidence="3" id="KW-0813">Transport</keyword>
<evidence type="ECO:0000256" key="12">
    <source>
        <dbReference type="ARBA" id="ARBA00023149"/>
    </source>
</evidence>
<accession>A0AAV5IG73</accession>
<dbReference type="GO" id="GO:0030553">
    <property type="term" value="F:cGMP binding"/>
    <property type="evidence" value="ECO:0007669"/>
    <property type="project" value="UniProtKB-KW"/>
</dbReference>
<dbReference type="Pfam" id="PF00520">
    <property type="entry name" value="Ion_trans"/>
    <property type="match status" value="1"/>
</dbReference>
<feature type="transmembrane region" description="Helical" evidence="16">
    <location>
        <begin position="123"/>
        <end position="148"/>
    </location>
</feature>
<dbReference type="CDD" id="cd23767">
    <property type="entry name" value="IQCD"/>
    <property type="match status" value="1"/>
</dbReference>
<keyword evidence="9" id="KW-0142">cGMP-binding</keyword>
<evidence type="ECO:0000256" key="2">
    <source>
        <dbReference type="ARBA" id="ARBA00010486"/>
    </source>
</evidence>
<dbReference type="InterPro" id="IPR000595">
    <property type="entry name" value="cNMP-bd_dom"/>
</dbReference>
<evidence type="ECO:0000256" key="16">
    <source>
        <dbReference type="SAM" id="Phobius"/>
    </source>
</evidence>
<evidence type="ECO:0000256" key="14">
    <source>
        <dbReference type="ARBA" id="ARBA00023303"/>
    </source>
</evidence>
<evidence type="ECO:0000256" key="15">
    <source>
        <dbReference type="SAM" id="MobiDB-lite"/>
    </source>
</evidence>
<dbReference type="GO" id="GO:0005216">
    <property type="term" value="F:monoatomic ion channel activity"/>
    <property type="evidence" value="ECO:0007669"/>
    <property type="project" value="InterPro"/>
</dbReference>
<protein>
    <recommendedName>
        <fullName evidence="17">Cyclic nucleotide-binding domain-containing protein</fullName>
    </recommendedName>
</protein>
<keyword evidence="10" id="KW-0406">Ion transport</keyword>
<dbReference type="GO" id="GO:0005516">
    <property type="term" value="F:calmodulin binding"/>
    <property type="evidence" value="ECO:0007669"/>
    <property type="project" value="UniProtKB-KW"/>
</dbReference>
<keyword evidence="14" id="KW-0407">Ion channel</keyword>
<dbReference type="InterPro" id="IPR005821">
    <property type="entry name" value="Ion_trans_dom"/>
</dbReference>
<feature type="domain" description="Cyclic nucleotide-binding" evidence="17">
    <location>
        <begin position="318"/>
        <end position="448"/>
    </location>
</feature>
<reference evidence="18 19" key="1">
    <citation type="journal article" date="2021" name="Commun. Biol.">
        <title>The genome of Shorea leprosula (Dipterocarpaceae) highlights the ecological relevance of drought in aseasonal tropical rainforests.</title>
        <authorList>
            <person name="Ng K.K.S."/>
            <person name="Kobayashi M.J."/>
            <person name="Fawcett J.A."/>
            <person name="Hatakeyama M."/>
            <person name="Paape T."/>
            <person name="Ng C.H."/>
            <person name="Ang C.C."/>
            <person name="Tnah L.H."/>
            <person name="Lee C.T."/>
            <person name="Nishiyama T."/>
            <person name="Sese J."/>
            <person name="O'Brien M.J."/>
            <person name="Copetti D."/>
            <person name="Mohd Noor M.I."/>
            <person name="Ong R.C."/>
            <person name="Putra M."/>
            <person name="Sireger I.Z."/>
            <person name="Indrioko S."/>
            <person name="Kosugi Y."/>
            <person name="Izuno A."/>
            <person name="Isagi Y."/>
            <person name="Lee S.L."/>
            <person name="Shimizu K.K."/>
        </authorList>
    </citation>
    <scope>NUCLEOTIDE SEQUENCE [LARGE SCALE GENOMIC DNA]</scope>
    <source>
        <strain evidence="18">214</strain>
    </source>
</reference>
<name>A0AAV5IG73_9ROSI</name>
<evidence type="ECO:0000256" key="4">
    <source>
        <dbReference type="ARBA" id="ARBA00022535"/>
    </source>
</evidence>
<organism evidence="18 19">
    <name type="scientific">Rubroshorea leprosula</name>
    <dbReference type="NCBI Taxonomy" id="152421"/>
    <lineage>
        <taxon>Eukaryota</taxon>
        <taxon>Viridiplantae</taxon>
        <taxon>Streptophyta</taxon>
        <taxon>Embryophyta</taxon>
        <taxon>Tracheophyta</taxon>
        <taxon>Spermatophyta</taxon>
        <taxon>Magnoliopsida</taxon>
        <taxon>eudicotyledons</taxon>
        <taxon>Gunneridae</taxon>
        <taxon>Pentapetalae</taxon>
        <taxon>rosids</taxon>
        <taxon>malvids</taxon>
        <taxon>Malvales</taxon>
        <taxon>Dipterocarpaceae</taxon>
        <taxon>Rubroshorea</taxon>
    </lineage>
</organism>
<keyword evidence="8 16" id="KW-1133">Transmembrane helix</keyword>
<keyword evidence="7" id="KW-0112">Calmodulin-binding</keyword>
<keyword evidence="9" id="KW-0547">Nucleotide-binding</keyword>
<feature type="transmembrane region" description="Helical" evidence="16">
    <location>
        <begin position="71"/>
        <end position="92"/>
    </location>
</feature>
<evidence type="ECO:0000256" key="5">
    <source>
        <dbReference type="ARBA" id="ARBA00022566"/>
    </source>
</evidence>
<dbReference type="Gene3D" id="2.60.120.10">
    <property type="entry name" value="Jelly Rolls"/>
    <property type="match status" value="1"/>
</dbReference>
<dbReference type="InterPro" id="IPR014710">
    <property type="entry name" value="RmlC-like_jellyroll"/>
</dbReference>
<keyword evidence="5" id="KW-0116">cAMP-binding</keyword>
<dbReference type="EMBL" id="BPVZ01000010">
    <property type="protein sequence ID" value="GKU96666.1"/>
    <property type="molecule type" value="Genomic_DNA"/>
</dbReference>
<evidence type="ECO:0000256" key="6">
    <source>
        <dbReference type="ARBA" id="ARBA00022692"/>
    </source>
</evidence>
<dbReference type="GO" id="GO:0016020">
    <property type="term" value="C:membrane"/>
    <property type="evidence" value="ECO:0007669"/>
    <property type="project" value="UniProtKB-SubCell"/>
</dbReference>
<evidence type="ECO:0000313" key="19">
    <source>
        <dbReference type="Proteomes" id="UP001054252"/>
    </source>
</evidence>
<comment type="similarity">
    <text evidence="2">Belongs to the cyclic nucleotide-gated cation channel (TC 1.A.1.5) family.</text>
</comment>
<evidence type="ECO:0000256" key="7">
    <source>
        <dbReference type="ARBA" id="ARBA00022860"/>
    </source>
</evidence>
<gene>
    <name evidence="18" type="ORF">SLEP1_g9877</name>
</gene>
<dbReference type="PANTHER" id="PTHR45651">
    <property type="entry name" value="CYCLIC NUCLEOTIDE-GATED ION CHANNEL 15-RELATED-RELATED"/>
    <property type="match status" value="1"/>
</dbReference>
<comment type="caution">
    <text evidence="18">The sequence shown here is derived from an EMBL/GenBank/DDBJ whole genome shotgun (WGS) entry which is preliminary data.</text>
</comment>
<feature type="region of interest" description="Disordered" evidence="15">
    <location>
        <begin position="512"/>
        <end position="534"/>
    </location>
</feature>
<proteinExistence type="inferred from homology"/>
<evidence type="ECO:0000256" key="8">
    <source>
        <dbReference type="ARBA" id="ARBA00022989"/>
    </source>
</evidence>
<keyword evidence="19" id="KW-1185">Reference proteome</keyword>
<evidence type="ECO:0000256" key="13">
    <source>
        <dbReference type="ARBA" id="ARBA00023286"/>
    </source>
</evidence>
<dbReference type="CDD" id="cd00038">
    <property type="entry name" value="CAP_ED"/>
    <property type="match status" value="1"/>
</dbReference>
<sequence length="534" mass="61509">MGSKRIKSNLHSARNKSEKIILDPRGSFLQNWNKIFLLFCIIAVALDPLFFYIPVVVNDETRKCLNLDKRLGIIACVLRTFMDAFHIIHMIFQFRTGFIAASSRIFGTGELIVNPRTIAKRYLFTYFIIDVLAILPLPQLVILLVPSLKDQPVAFVTKESLKYIIICQYVPRIVRIVPLYIEVSRTSSINIVPESARAGAALNLFLYMLASHVLGAIWYLLSVERQVRCWGDVARKHRRDRRLLYCNDDKDPRRTDHSSNPDLLPLLNTYCPLINPDDTNSTVFNFGIFIDALHCLPRVLRLDIKRHLCLDLLMRVPMFEKMDEQLFDAMCDRLKPVFYTEKSFIEREGDPIEEMLFIIRGNLVSHSTNRGITGFFKVGYLKAGDFCGEPLIGWALNHQSSSHLPISPRTVEALSEVEAFALLADDLKFVVSQFGPLHRKQLQHTFRFYSVHWKIWAVSFIQATWRRYCKRKLLKSLREEEANDSGLSPTPGATIYASRFAANLLRNLRQHETPTPRMLSQKPAEPDFTAYQNQ</sequence>
<dbReference type="SUPFAM" id="SSF81324">
    <property type="entry name" value="Voltage-gated potassium channels"/>
    <property type="match status" value="1"/>
</dbReference>
<evidence type="ECO:0000256" key="10">
    <source>
        <dbReference type="ARBA" id="ARBA00023065"/>
    </source>
</evidence>
<dbReference type="SMART" id="SM00100">
    <property type="entry name" value="cNMP"/>
    <property type="match status" value="1"/>
</dbReference>
<dbReference type="GO" id="GO:0030552">
    <property type="term" value="F:cAMP binding"/>
    <property type="evidence" value="ECO:0007669"/>
    <property type="project" value="UniProtKB-KW"/>
</dbReference>
<feature type="transmembrane region" description="Helical" evidence="16">
    <location>
        <begin position="202"/>
        <end position="221"/>
    </location>
</feature>
<dbReference type="PROSITE" id="PS50042">
    <property type="entry name" value="CNMP_BINDING_3"/>
    <property type="match status" value="1"/>
</dbReference>
<evidence type="ECO:0000313" key="18">
    <source>
        <dbReference type="EMBL" id="GKU96666.1"/>
    </source>
</evidence>
<feature type="transmembrane region" description="Helical" evidence="16">
    <location>
        <begin position="35"/>
        <end position="55"/>
    </location>
</feature>
<keyword evidence="13" id="KW-1071">Ligand-gated ion channel</keyword>
<keyword evidence="11 16" id="KW-0472">Membrane</keyword>
<dbReference type="Proteomes" id="UP001054252">
    <property type="component" value="Unassembled WGS sequence"/>
</dbReference>